<protein>
    <submittedName>
        <fullName evidence="2">Uncharacterized protein</fullName>
    </submittedName>
</protein>
<feature type="region of interest" description="Disordered" evidence="1">
    <location>
        <begin position="95"/>
        <end position="150"/>
    </location>
</feature>
<keyword evidence="3" id="KW-1185">Reference proteome</keyword>
<accession>A0A9P7Y5W4</accession>
<dbReference type="AlphaFoldDB" id="A0A9P7Y5W4"/>
<sequence length="231" mass="25611">MAVSIFGPTPNVLERTACKFVAELKVATGPVVSPEAFVDFVRGQLPTVRNKDVVWTWTSLRAYISEHGQDPLKVAFKNAALLTLDMVTRLWDATDDAEQEPEHKEDETKQQASKRKALQQPSRSPSNSICLSDRSGRGSSSSASRARDAMQKQYEGNLQAFKVKLWTVTSGTVVDMEIRSHVLSLMKESSLHSFVIDNAKAVIQLFTDKDKEEVAQVLEERGGEEQDTKGA</sequence>
<dbReference type="EMBL" id="JAHRHY010000001">
    <property type="protein sequence ID" value="KAG9073382.1"/>
    <property type="molecule type" value="Genomic_DNA"/>
</dbReference>
<organism evidence="2 3">
    <name type="scientific">Linnemannia hyalina</name>
    <dbReference type="NCBI Taxonomy" id="64524"/>
    <lineage>
        <taxon>Eukaryota</taxon>
        <taxon>Fungi</taxon>
        <taxon>Fungi incertae sedis</taxon>
        <taxon>Mucoromycota</taxon>
        <taxon>Mortierellomycotina</taxon>
        <taxon>Mortierellomycetes</taxon>
        <taxon>Mortierellales</taxon>
        <taxon>Mortierellaceae</taxon>
        <taxon>Linnemannia</taxon>
    </lineage>
</organism>
<reference evidence="2" key="1">
    <citation type="submission" date="2021-06" db="EMBL/GenBank/DDBJ databases">
        <title>Genome Sequence of Mortierella hyaline Strain SCG-10, a Cold-Adapted, Nitrate-Reducing Fungus Isolated from Soil in Minnesota, USA.</title>
        <authorList>
            <person name="Aldossari N."/>
        </authorList>
    </citation>
    <scope>NUCLEOTIDE SEQUENCE</scope>
    <source>
        <strain evidence="2">SCG-10</strain>
    </source>
</reference>
<evidence type="ECO:0000313" key="3">
    <source>
        <dbReference type="Proteomes" id="UP000707451"/>
    </source>
</evidence>
<gene>
    <name evidence="2" type="ORF">KI688_001177</name>
</gene>
<evidence type="ECO:0000256" key="1">
    <source>
        <dbReference type="SAM" id="MobiDB-lite"/>
    </source>
</evidence>
<dbReference type="Proteomes" id="UP000707451">
    <property type="component" value="Unassembled WGS sequence"/>
</dbReference>
<dbReference type="OrthoDB" id="2441193at2759"/>
<proteinExistence type="predicted"/>
<comment type="caution">
    <text evidence="2">The sequence shown here is derived from an EMBL/GenBank/DDBJ whole genome shotgun (WGS) entry which is preliminary data.</text>
</comment>
<feature type="compositionally biased region" description="Basic and acidic residues" evidence="1">
    <location>
        <begin position="100"/>
        <end position="109"/>
    </location>
</feature>
<name>A0A9P7Y5W4_9FUNG</name>
<feature type="compositionally biased region" description="Polar residues" evidence="1">
    <location>
        <begin position="119"/>
        <end position="130"/>
    </location>
</feature>
<evidence type="ECO:0000313" key="2">
    <source>
        <dbReference type="EMBL" id="KAG9073382.1"/>
    </source>
</evidence>